<dbReference type="InterPro" id="IPR052792">
    <property type="entry name" value="Thioredoxin_dom-contain_11"/>
</dbReference>
<accession>A0AAE0SNP9</accession>
<dbReference type="Gene3D" id="3.40.30.10">
    <property type="entry name" value="Glutaredoxin"/>
    <property type="match status" value="3"/>
</dbReference>
<evidence type="ECO:0000313" key="3">
    <source>
        <dbReference type="Proteomes" id="UP001195483"/>
    </source>
</evidence>
<feature type="domain" description="Thioredoxin" evidence="1">
    <location>
        <begin position="621"/>
        <end position="743"/>
    </location>
</feature>
<sequence length="875" mass="101274">MELERADVDIPSRQLPRQRHSILSVCLRAMCGHPELLCFIVAGIVFLLARIGQSFHEKQLTIPAKPPSRFFPLGSSVLDFPFGNLQPAINLLEKEEFLFVMYYAAWSAESIELRTEFINAAKYHDIAKFVAINCWHPEGECRQRQMFSSYPEFYAYHKGVQNGYRFTGIVKAEYMVKFLQSLVYTLEFLCAEEEVKQFIAKHDNAVIGYFDFNASPQPPGKDFLQFYFASLRIVEYDLYQPIKFAVVTRKQLADYLKLEAINQFVFSRLGNSTIKYPESRNFTCSSIVQWLNINKQQPFVKWLVPTGQKSLILSSHVQKAPAVFVFGASNPLHEVNPFLCLVREVAMTYRRDCSSHVDLKYAIDESIQNRGHSIDSFRNLQKMCKQSIKETNFVPYYDSNCCFSVMERQKESKLPVSVCEYCIHKNSPDTKVSPVCDASYYGFEGVDQWRSVQLNSCLDFHRFYNVNEHRTLCCKQCYQKMPPEHFVASAPKGVRISTDSFVRNGARNALKRRCTLLSLQKVQKLISMETVKEIFDQNTHYFTEDIVSLQCRTNRTVDFYFMDSSHHSIYAERLGVHIPDSKQPAVILTDLKNEFHSVLREPFTKESLGNFVYNYTYSNTVRLVRSEPVIPVTCEPSQVCIIDVTAQNFQSVVMDPNKDVMLLFYATWCGFCNSFLQIYLLLAKYFQSSKNLIFARINADRNDLPWELTVDKYPTIIFFPVKSKSDSVMFPDSVRKTLPNLIKFTLHHAAYSEQLHTAFSLCSQRCVAKNLRKTKKTLHCLKQDRLRLLHKMLWLKSRSIATYQLGDLDITKSKIKPSWITAALQIISKSIAENDRKTRKAELLKTYLIEKQYIGLSFEELRNVFKENGLDESNL</sequence>
<dbReference type="AlphaFoldDB" id="A0AAE0SNP9"/>
<dbReference type="PANTHER" id="PTHR46497:SF1">
    <property type="entry name" value="THIOREDOXIN DOMAIN-CONTAINING PROTEIN 11"/>
    <property type="match status" value="1"/>
</dbReference>
<dbReference type="SUPFAM" id="SSF52833">
    <property type="entry name" value="Thioredoxin-like"/>
    <property type="match status" value="2"/>
</dbReference>
<reference evidence="2" key="1">
    <citation type="journal article" date="2021" name="Genome Biol. Evol.">
        <title>A High-Quality Reference Genome for a Parasitic Bivalve with Doubly Uniparental Inheritance (Bivalvia: Unionida).</title>
        <authorList>
            <person name="Smith C.H."/>
        </authorList>
    </citation>
    <scope>NUCLEOTIDE SEQUENCE</scope>
    <source>
        <strain evidence="2">CHS0354</strain>
    </source>
</reference>
<dbReference type="Proteomes" id="UP001195483">
    <property type="component" value="Unassembled WGS sequence"/>
</dbReference>
<keyword evidence="3" id="KW-1185">Reference proteome</keyword>
<evidence type="ECO:0000259" key="1">
    <source>
        <dbReference type="PROSITE" id="PS51352"/>
    </source>
</evidence>
<reference evidence="2" key="2">
    <citation type="journal article" date="2021" name="Genome Biol. Evol.">
        <title>Developing a high-quality reference genome for a parasitic bivalve with doubly uniparental inheritance (Bivalvia: Unionida).</title>
        <authorList>
            <person name="Smith C.H."/>
        </authorList>
    </citation>
    <scope>NUCLEOTIDE SEQUENCE</scope>
    <source>
        <strain evidence="2">CHS0354</strain>
        <tissue evidence="2">Mantle</tissue>
    </source>
</reference>
<evidence type="ECO:0000313" key="2">
    <source>
        <dbReference type="EMBL" id="KAK3594865.1"/>
    </source>
</evidence>
<dbReference type="PROSITE" id="PS51352">
    <property type="entry name" value="THIOREDOXIN_2"/>
    <property type="match status" value="1"/>
</dbReference>
<gene>
    <name evidence="2" type="ORF">CHS0354_005939</name>
</gene>
<dbReference type="EMBL" id="JAEAOA010000422">
    <property type="protein sequence ID" value="KAK3594865.1"/>
    <property type="molecule type" value="Genomic_DNA"/>
</dbReference>
<dbReference type="InterPro" id="IPR013766">
    <property type="entry name" value="Thioredoxin_domain"/>
</dbReference>
<proteinExistence type="predicted"/>
<dbReference type="PANTHER" id="PTHR46497">
    <property type="entry name" value="THIOREDOXIN DOMAIN-CONTAINING PROTEIN 11"/>
    <property type="match status" value="1"/>
</dbReference>
<dbReference type="CDD" id="cd02995">
    <property type="entry name" value="PDI_a_PDI_a'_C"/>
    <property type="match status" value="1"/>
</dbReference>
<protein>
    <recommendedName>
        <fullName evidence="1">Thioredoxin domain-containing protein</fullName>
    </recommendedName>
</protein>
<name>A0AAE0SNP9_9BIVA</name>
<comment type="caution">
    <text evidence="2">The sequence shown here is derived from an EMBL/GenBank/DDBJ whole genome shotgun (WGS) entry which is preliminary data.</text>
</comment>
<organism evidence="2 3">
    <name type="scientific">Potamilus streckersoni</name>
    <dbReference type="NCBI Taxonomy" id="2493646"/>
    <lineage>
        <taxon>Eukaryota</taxon>
        <taxon>Metazoa</taxon>
        <taxon>Spiralia</taxon>
        <taxon>Lophotrochozoa</taxon>
        <taxon>Mollusca</taxon>
        <taxon>Bivalvia</taxon>
        <taxon>Autobranchia</taxon>
        <taxon>Heteroconchia</taxon>
        <taxon>Palaeoheterodonta</taxon>
        <taxon>Unionida</taxon>
        <taxon>Unionoidea</taxon>
        <taxon>Unionidae</taxon>
        <taxon>Ambleminae</taxon>
        <taxon>Lampsilini</taxon>
        <taxon>Potamilus</taxon>
    </lineage>
</organism>
<dbReference type="InterPro" id="IPR036249">
    <property type="entry name" value="Thioredoxin-like_sf"/>
</dbReference>
<reference evidence="2" key="3">
    <citation type="submission" date="2023-05" db="EMBL/GenBank/DDBJ databases">
        <authorList>
            <person name="Smith C.H."/>
        </authorList>
    </citation>
    <scope>NUCLEOTIDE SEQUENCE</scope>
    <source>
        <strain evidence="2">CHS0354</strain>
        <tissue evidence="2">Mantle</tissue>
    </source>
</reference>
<dbReference type="Pfam" id="PF00085">
    <property type="entry name" value="Thioredoxin"/>
    <property type="match status" value="1"/>
</dbReference>